<name>A0A4Q1KSU8_9CELL</name>
<evidence type="ECO:0000313" key="5">
    <source>
        <dbReference type="Proteomes" id="UP000290517"/>
    </source>
</evidence>
<accession>A0A4Q1KSU8</accession>
<comment type="caution">
    <text evidence="3">The sequence shown here is derived from an EMBL/GenBank/DDBJ whole genome shotgun (WGS) entry which is preliminary data.</text>
</comment>
<dbReference type="Proteomes" id="UP000290517">
    <property type="component" value="Unassembled WGS sequence"/>
</dbReference>
<gene>
    <name evidence="2" type="ORF">EQW73_09405</name>
    <name evidence="3" type="ORF">EQW78_11940</name>
</gene>
<feature type="signal peptide" evidence="1">
    <location>
        <begin position="1"/>
        <end position="30"/>
    </location>
</feature>
<keyword evidence="1" id="KW-0732">Signal</keyword>
<dbReference type="EMBL" id="SDJQ01000015">
    <property type="protein sequence ID" value="RXR33191.1"/>
    <property type="molecule type" value="Genomic_DNA"/>
</dbReference>
<dbReference type="Proteomes" id="UP000289805">
    <property type="component" value="Unassembled WGS sequence"/>
</dbReference>
<dbReference type="EMBL" id="SDJR01000005">
    <property type="protein sequence ID" value="RXR25721.1"/>
    <property type="molecule type" value="Genomic_DNA"/>
</dbReference>
<protein>
    <recommendedName>
        <fullName evidence="6">Lactococcin 972 family bacteriocin</fullName>
    </recommendedName>
</protein>
<organism evidence="3 4">
    <name type="scientific">Oerskovia turbata</name>
    <dbReference type="NCBI Taxonomy" id="1713"/>
    <lineage>
        <taxon>Bacteria</taxon>
        <taxon>Bacillati</taxon>
        <taxon>Actinomycetota</taxon>
        <taxon>Actinomycetes</taxon>
        <taxon>Micrococcales</taxon>
        <taxon>Cellulomonadaceae</taxon>
        <taxon>Oerskovia</taxon>
    </lineage>
</organism>
<evidence type="ECO:0000256" key="1">
    <source>
        <dbReference type="SAM" id="SignalP"/>
    </source>
</evidence>
<dbReference type="RefSeq" id="WP_129429516.1">
    <property type="nucleotide sequence ID" value="NZ_JOFV01000006.1"/>
</dbReference>
<evidence type="ECO:0000313" key="4">
    <source>
        <dbReference type="Proteomes" id="UP000289805"/>
    </source>
</evidence>
<evidence type="ECO:0008006" key="6">
    <source>
        <dbReference type="Google" id="ProtNLM"/>
    </source>
</evidence>
<evidence type="ECO:0000313" key="3">
    <source>
        <dbReference type="EMBL" id="RXR33191.1"/>
    </source>
</evidence>
<sequence length="120" mass="12372">MKRKIMAVLTATVMAFGTSVLLGSAAQASAHIVWVSNGVYNCHVVAVKETRKAEVYSAGTSGSCVYGRAKAGYYTGGKLVYLTGSYGVSRSVVTVGPAFGFTSFLAAGGGFATPGPWKAY</sequence>
<dbReference type="AlphaFoldDB" id="A0A4Q1KSU8"/>
<feature type="chain" id="PRO_5038882729" description="Lactococcin 972 family bacteriocin" evidence="1">
    <location>
        <begin position="31"/>
        <end position="120"/>
    </location>
</feature>
<keyword evidence="5" id="KW-1185">Reference proteome</keyword>
<proteinExistence type="predicted"/>
<reference evidence="4 5" key="1">
    <citation type="submission" date="2019-01" db="EMBL/GenBank/DDBJ databases">
        <title>Oerskovia turbata Genome sequencing and assembly.</title>
        <authorList>
            <person name="Dou T."/>
        </authorList>
    </citation>
    <scope>NUCLEOTIDE SEQUENCE [LARGE SCALE GENOMIC DNA]</scope>
    <source>
        <strain evidence="3 4">JCM12123</strain>
        <strain evidence="2 5">JCM3160</strain>
    </source>
</reference>
<evidence type="ECO:0000313" key="2">
    <source>
        <dbReference type="EMBL" id="RXR25721.1"/>
    </source>
</evidence>